<dbReference type="InterPro" id="IPR013976">
    <property type="entry name" value="HDOD"/>
</dbReference>
<sequence length="461" mass="51059">MLGLLRKFFNGGTQAAARTPTPSDFERLNEIAPLKVKAADAGGDRRSFVCREAVLDRQEKIAGYEFSLSERLQSRLHEKSQLLHRVYDDALLRNLALHDIQQLLGKRIAFVHLSPSSLLNPLIDRLSPAGTVLVLDAGEAPGLPPELAEAMAKQRQRGIRIGWLLRRPPAQLSPSIADADMLQIDALAFDGLQIRSLKRDMLALRTAGLPQIAFIARNLLTFDDFNLCFNSGFDYFQGPFVTSRENWQVPKSDIDRLRFITLLNLVRQGAEYAAIADEMRQEPVLTFKLLRYLNSPLLGLQQKIASVPQALVVIGRDKFYRWLSLLLFSVRDQGYRERILAEQALTRARFLENLAGRGQVPPQANDLFLLGLFSLLDLLLGQPLAEIVARVQLPDAVGAALLGESSAWREALDLALAYESGDEARLDEAAARCGVDAGQVTGAALDALGWTREITSVQDEG</sequence>
<dbReference type="PANTHER" id="PTHR33525">
    <property type="match status" value="1"/>
</dbReference>
<dbReference type="KEGG" id="ddz:DSYM_18180"/>
<evidence type="ECO:0000313" key="3">
    <source>
        <dbReference type="Proteomes" id="UP000662914"/>
    </source>
</evidence>
<organism evidence="2 3">
    <name type="scientific">Candidatus Desulfobacillus denitrificans</name>
    <dbReference type="NCBI Taxonomy" id="2608985"/>
    <lineage>
        <taxon>Bacteria</taxon>
        <taxon>Pseudomonadati</taxon>
        <taxon>Pseudomonadota</taxon>
        <taxon>Betaproteobacteria</taxon>
        <taxon>Candidatus Desulfobacillus</taxon>
    </lineage>
</organism>
<dbReference type="PROSITE" id="PS51833">
    <property type="entry name" value="HDOD"/>
    <property type="match status" value="1"/>
</dbReference>
<dbReference type="Proteomes" id="UP000662914">
    <property type="component" value="Chromosome"/>
</dbReference>
<dbReference type="AlphaFoldDB" id="A0A809R0H3"/>
<evidence type="ECO:0000313" key="2">
    <source>
        <dbReference type="EMBL" id="BBO21119.1"/>
    </source>
</evidence>
<dbReference type="SUPFAM" id="SSF109604">
    <property type="entry name" value="HD-domain/PDEase-like"/>
    <property type="match status" value="1"/>
</dbReference>
<dbReference type="InterPro" id="IPR052340">
    <property type="entry name" value="RNase_Y/CdgJ"/>
</dbReference>
<dbReference type="Pfam" id="PF08668">
    <property type="entry name" value="HDOD"/>
    <property type="match status" value="1"/>
</dbReference>
<name>A0A809R0H3_9PROT</name>
<dbReference type="EMBL" id="AP021857">
    <property type="protein sequence ID" value="BBO21119.1"/>
    <property type="molecule type" value="Genomic_DNA"/>
</dbReference>
<reference evidence="2" key="1">
    <citation type="journal article" name="DNA Res.">
        <title>The physiological potential of anammox bacteria as revealed by their core genome structure.</title>
        <authorList>
            <person name="Okubo T."/>
            <person name="Toyoda A."/>
            <person name="Fukuhara K."/>
            <person name="Uchiyama I."/>
            <person name="Harigaya Y."/>
            <person name="Kuroiwa M."/>
            <person name="Suzuki T."/>
            <person name="Murakami Y."/>
            <person name="Suwa Y."/>
            <person name="Takami H."/>
        </authorList>
    </citation>
    <scope>NUCLEOTIDE SEQUENCE</scope>
    <source>
        <strain evidence="2">317325-3</strain>
    </source>
</reference>
<proteinExistence type="predicted"/>
<protein>
    <recommendedName>
        <fullName evidence="1">HDOD domain-containing protein</fullName>
    </recommendedName>
</protein>
<gene>
    <name evidence="2" type="ORF">DSYM_18180</name>
</gene>
<dbReference type="Gene3D" id="1.10.3210.10">
    <property type="entry name" value="Hypothetical protein af1432"/>
    <property type="match status" value="1"/>
</dbReference>
<dbReference type="PANTHER" id="PTHR33525:SF4">
    <property type="entry name" value="CYCLIC DI-GMP PHOSPHODIESTERASE CDGJ"/>
    <property type="match status" value="1"/>
</dbReference>
<evidence type="ECO:0000259" key="1">
    <source>
        <dbReference type="PROSITE" id="PS51833"/>
    </source>
</evidence>
<feature type="domain" description="HDOD" evidence="1">
    <location>
        <begin position="249"/>
        <end position="436"/>
    </location>
</feature>
<accession>A0A809R0H3</accession>